<evidence type="ECO:0000313" key="6">
    <source>
        <dbReference type="EMBL" id="KAK7240384.1"/>
    </source>
</evidence>
<accession>A0ABR1FWW2</accession>
<evidence type="ECO:0000256" key="2">
    <source>
        <dbReference type="ARBA" id="ARBA00023043"/>
    </source>
</evidence>
<feature type="region of interest" description="Disordered" evidence="4">
    <location>
        <begin position="194"/>
        <end position="226"/>
    </location>
</feature>
<reference evidence="6 7" key="1">
    <citation type="submission" date="2024-03" db="EMBL/GenBank/DDBJ databases">
        <title>Aureococcus anophagefferens CCMP1851 and Kratosvirus quantuckense: Draft genome of a second virus-susceptible host strain in the model system.</title>
        <authorList>
            <person name="Chase E."/>
            <person name="Truchon A.R."/>
            <person name="Schepens W."/>
            <person name="Wilhelm S.W."/>
        </authorList>
    </citation>
    <scope>NUCLEOTIDE SEQUENCE [LARGE SCALE GENOMIC DNA]</scope>
    <source>
        <strain evidence="6 7">CCMP1851</strain>
    </source>
</reference>
<name>A0ABR1FWW2_AURAN</name>
<evidence type="ECO:0000256" key="1">
    <source>
        <dbReference type="ARBA" id="ARBA00022737"/>
    </source>
</evidence>
<dbReference type="PROSITE" id="PS50829">
    <property type="entry name" value="GYF"/>
    <property type="match status" value="1"/>
</dbReference>
<dbReference type="Pfam" id="PF02213">
    <property type="entry name" value="GYF"/>
    <property type="match status" value="1"/>
</dbReference>
<evidence type="ECO:0000313" key="7">
    <source>
        <dbReference type="Proteomes" id="UP001363151"/>
    </source>
</evidence>
<dbReference type="PANTHER" id="PTHR24171">
    <property type="entry name" value="ANKYRIN REPEAT DOMAIN-CONTAINING PROTEIN 39-RELATED"/>
    <property type="match status" value="1"/>
</dbReference>
<dbReference type="InterPro" id="IPR003169">
    <property type="entry name" value="GYF"/>
</dbReference>
<dbReference type="SUPFAM" id="SSF55277">
    <property type="entry name" value="GYF domain"/>
    <property type="match status" value="1"/>
</dbReference>
<dbReference type="Proteomes" id="UP001363151">
    <property type="component" value="Unassembled WGS sequence"/>
</dbReference>
<dbReference type="PROSITE" id="PS50297">
    <property type="entry name" value="ANK_REP_REGION"/>
    <property type="match status" value="1"/>
</dbReference>
<evidence type="ECO:0000256" key="3">
    <source>
        <dbReference type="PROSITE-ProRule" id="PRU00023"/>
    </source>
</evidence>
<dbReference type="Gene3D" id="3.30.1490.40">
    <property type="match status" value="1"/>
</dbReference>
<protein>
    <recommendedName>
        <fullName evidence="5">GYF domain-containing protein</fullName>
    </recommendedName>
</protein>
<sequence length="393" mass="43819">MANRYGYDYPDLTSDDSNDIKRVLAEREANPGAAPPRARPGRARPGHVGVNLYGYAYPELTASDGPDVLQLLNDRDREFRLKEAGGKIEVFGDGASSALEARQKENEAARQNEQDAEPAHWCFLDPQGAVQGPYHRLQMRFWFEKGFFEMKTPVRFGLSGPFTMLGDAFGAAAAGEYVWAFLDDAAIAKKRDQAEELKNRPTQNPHGTWKQKHLKVPATRENPFPNEDFESPGQELYWCAHAGETRAALKLIEEGADVLWRNHNEQCILSAAAKAGDVEIIRALVKCGAPPSHENIWHMTPLHEAARANRGPAIRALVDLGADMEVRDLDGYKPIHTACTTNAVDAIRELVLLGSTTTIRDNHNWTPIMHVLNHGMDARKKAQIIQLIRKECE</sequence>
<keyword evidence="2 3" id="KW-0040">ANK repeat</keyword>
<dbReference type="PROSITE" id="PS50088">
    <property type="entry name" value="ANK_REPEAT"/>
    <property type="match status" value="2"/>
</dbReference>
<dbReference type="PANTHER" id="PTHR24171:SF8">
    <property type="entry name" value="BRCA1-ASSOCIATED RING DOMAIN PROTEIN 1"/>
    <property type="match status" value="1"/>
</dbReference>
<dbReference type="Pfam" id="PF12796">
    <property type="entry name" value="Ank_2"/>
    <property type="match status" value="1"/>
</dbReference>
<proteinExistence type="predicted"/>
<dbReference type="SMART" id="SM00444">
    <property type="entry name" value="GYF"/>
    <property type="match status" value="1"/>
</dbReference>
<comment type="caution">
    <text evidence="6">The sequence shown here is derived from an EMBL/GenBank/DDBJ whole genome shotgun (WGS) entry which is preliminary data.</text>
</comment>
<keyword evidence="7" id="KW-1185">Reference proteome</keyword>
<feature type="repeat" description="ANK" evidence="3">
    <location>
        <begin position="297"/>
        <end position="329"/>
    </location>
</feature>
<evidence type="ECO:0000259" key="5">
    <source>
        <dbReference type="PROSITE" id="PS50829"/>
    </source>
</evidence>
<dbReference type="SUPFAM" id="SSF48403">
    <property type="entry name" value="Ankyrin repeat"/>
    <property type="match status" value="1"/>
</dbReference>
<evidence type="ECO:0000256" key="4">
    <source>
        <dbReference type="SAM" id="MobiDB-lite"/>
    </source>
</evidence>
<dbReference type="InterPro" id="IPR036770">
    <property type="entry name" value="Ankyrin_rpt-contain_sf"/>
</dbReference>
<dbReference type="InterPro" id="IPR002110">
    <property type="entry name" value="Ankyrin_rpt"/>
</dbReference>
<keyword evidence="1" id="KW-0677">Repeat</keyword>
<feature type="repeat" description="ANK" evidence="3">
    <location>
        <begin position="330"/>
        <end position="362"/>
    </location>
</feature>
<gene>
    <name evidence="6" type="ORF">SO694_00115037</name>
</gene>
<organism evidence="6 7">
    <name type="scientific">Aureococcus anophagefferens</name>
    <name type="common">Harmful bloom alga</name>
    <dbReference type="NCBI Taxonomy" id="44056"/>
    <lineage>
        <taxon>Eukaryota</taxon>
        <taxon>Sar</taxon>
        <taxon>Stramenopiles</taxon>
        <taxon>Ochrophyta</taxon>
        <taxon>Pelagophyceae</taxon>
        <taxon>Pelagomonadales</taxon>
        <taxon>Pelagomonadaceae</taxon>
        <taxon>Aureococcus</taxon>
    </lineage>
</organism>
<dbReference type="SMART" id="SM00248">
    <property type="entry name" value="ANK"/>
    <property type="match status" value="3"/>
</dbReference>
<dbReference type="EMBL" id="JBBJCI010000214">
    <property type="protein sequence ID" value="KAK7240384.1"/>
    <property type="molecule type" value="Genomic_DNA"/>
</dbReference>
<feature type="domain" description="GYF" evidence="5">
    <location>
        <begin position="118"/>
        <end position="166"/>
    </location>
</feature>
<dbReference type="Gene3D" id="1.25.40.20">
    <property type="entry name" value="Ankyrin repeat-containing domain"/>
    <property type="match status" value="1"/>
</dbReference>
<dbReference type="InterPro" id="IPR035445">
    <property type="entry name" value="GYF-like_dom_sf"/>
</dbReference>